<evidence type="ECO:0000256" key="5">
    <source>
        <dbReference type="ARBA" id="ARBA00022741"/>
    </source>
</evidence>
<keyword evidence="4 8" id="KW-0819">tRNA processing</keyword>
<comment type="domain">
    <text evidence="8">The N-terminal region contains the highly conserved SGGXDS motif, predicted to be a P-loop motif involved in ATP binding.</text>
</comment>
<dbReference type="AlphaFoldDB" id="W8W0R0"/>
<dbReference type="Pfam" id="PF11734">
    <property type="entry name" value="TilS_C"/>
    <property type="match status" value="1"/>
</dbReference>
<evidence type="ECO:0000256" key="2">
    <source>
        <dbReference type="ARBA" id="ARBA00022490"/>
    </source>
</evidence>
<dbReference type="HOGENOM" id="CLU_018869_0_1_10"/>
<feature type="binding site" evidence="8">
    <location>
        <begin position="26"/>
        <end position="31"/>
    </location>
    <ligand>
        <name>ATP</name>
        <dbReference type="ChEBI" id="CHEBI:30616"/>
    </ligand>
</feature>
<evidence type="ECO:0000256" key="7">
    <source>
        <dbReference type="ARBA" id="ARBA00048539"/>
    </source>
</evidence>
<keyword evidence="2 8" id="KW-0963">Cytoplasm</keyword>
<dbReference type="RefSeq" id="WP_041497275.1">
    <property type="nucleotide sequence ID" value="NZ_AP014548.1"/>
</dbReference>
<dbReference type="Proteomes" id="UP000031760">
    <property type="component" value="Chromosome"/>
</dbReference>
<comment type="catalytic activity">
    <reaction evidence="7 8">
        <text>cytidine(34) in tRNA(Ile2) + L-lysine + ATP = lysidine(34) in tRNA(Ile2) + AMP + diphosphate + H(+)</text>
        <dbReference type="Rhea" id="RHEA:43744"/>
        <dbReference type="Rhea" id="RHEA-COMP:10625"/>
        <dbReference type="Rhea" id="RHEA-COMP:10670"/>
        <dbReference type="ChEBI" id="CHEBI:15378"/>
        <dbReference type="ChEBI" id="CHEBI:30616"/>
        <dbReference type="ChEBI" id="CHEBI:32551"/>
        <dbReference type="ChEBI" id="CHEBI:33019"/>
        <dbReference type="ChEBI" id="CHEBI:82748"/>
        <dbReference type="ChEBI" id="CHEBI:83665"/>
        <dbReference type="ChEBI" id="CHEBI:456215"/>
        <dbReference type="EC" id="6.3.4.19"/>
    </reaction>
</comment>
<comment type="subcellular location">
    <subcellularLocation>
        <location evidence="1 8">Cytoplasm</location>
    </subcellularLocation>
</comment>
<dbReference type="InterPro" id="IPR011063">
    <property type="entry name" value="TilS/TtcA_N"/>
</dbReference>
<dbReference type="InterPro" id="IPR012796">
    <property type="entry name" value="Lysidine-tRNA-synth_C"/>
</dbReference>
<dbReference type="GO" id="GO:0032267">
    <property type="term" value="F:tRNA(Ile)-lysidine synthase activity"/>
    <property type="evidence" value="ECO:0007669"/>
    <property type="project" value="UniProtKB-EC"/>
</dbReference>
<comment type="function">
    <text evidence="8">Ligates lysine onto the cytidine present at position 34 of the AUA codon-specific tRNA(Ile) that contains the anticodon CAU, in an ATP-dependent manner. Cytidine is converted to lysidine, thus changing the amino acid specificity of the tRNA from methionine to isoleucine.</text>
</comment>
<keyword evidence="3 8" id="KW-0436">Ligase</keyword>
<dbReference type="NCBIfam" id="TIGR02433">
    <property type="entry name" value="lysidine_TilS_C"/>
    <property type="match status" value="1"/>
</dbReference>
<dbReference type="EC" id="6.3.4.19" evidence="8"/>
<gene>
    <name evidence="8" type="primary">tilS</name>
    <name evidence="10" type="ORF">NMS_2752</name>
</gene>
<keyword evidence="11" id="KW-1185">Reference proteome</keyword>
<evidence type="ECO:0000313" key="10">
    <source>
        <dbReference type="EMBL" id="BAO56761.1"/>
    </source>
</evidence>
<dbReference type="OrthoDB" id="9807403at2"/>
<dbReference type="Gene3D" id="3.40.50.620">
    <property type="entry name" value="HUPs"/>
    <property type="match status" value="1"/>
</dbReference>
<keyword evidence="6 8" id="KW-0067">ATP-binding</keyword>
<dbReference type="NCBIfam" id="TIGR02432">
    <property type="entry name" value="lysidine_TilS_N"/>
    <property type="match status" value="1"/>
</dbReference>
<dbReference type="SUPFAM" id="SSF52402">
    <property type="entry name" value="Adenine nucleotide alpha hydrolases-like"/>
    <property type="match status" value="1"/>
</dbReference>
<dbReference type="SMART" id="SM00977">
    <property type="entry name" value="TilS_C"/>
    <property type="match status" value="1"/>
</dbReference>
<dbReference type="PANTHER" id="PTHR43033">
    <property type="entry name" value="TRNA(ILE)-LYSIDINE SYNTHASE-RELATED"/>
    <property type="match status" value="1"/>
</dbReference>
<name>W8W0R0_9FLAO</name>
<proteinExistence type="inferred from homology"/>
<organism evidence="10 11">
    <name type="scientific">Nonlabens marinus S1-08</name>
    <dbReference type="NCBI Taxonomy" id="1454201"/>
    <lineage>
        <taxon>Bacteria</taxon>
        <taxon>Pseudomonadati</taxon>
        <taxon>Bacteroidota</taxon>
        <taxon>Flavobacteriia</taxon>
        <taxon>Flavobacteriales</taxon>
        <taxon>Flavobacteriaceae</taxon>
        <taxon>Nonlabens</taxon>
    </lineage>
</organism>
<dbReference type="CDD" id="cd01992">
    <property type="entry name" value="TilS_N"/>
    <property type="match status" value="1"/>
</dbReference>
<comment type="similarity">
    <text evidence="8">Belongs to the tRNA(Ile)-lysidine synthase family.</text>
</comment>
<evidence type="ECO:0000256" key="6">
    <source>
        <dbReference type="ARBA" id="ARBA00022840"/>
    </source>
</evidence>
<evidence type="ECO:0000256" key="3">
    <source>
        <dbReference type="ARBA" id="ARBA00022598"/>
    </source>
</evidence>
<dbReference type="SUPFAM" id="SSF56037">
    <property type="entry name" value="PheT/TilS domain"/>
    <property type="match status" value="1"/>
</dbReference>
<dbReference type="InterPro" id="IPR012795">
    <property type="entry name" value="tRNA_Ile_lys_synt_N"/>
</dbReference>
<evidence type="ECO:0000259" key="9">
    <source>
        <dbReference type="SMART" id="SM00977"/>
    </source>
</evidence>
<evidence type="ECO:0000256" key="1">
    <source>
        <dbReference type="ARBA" id="ARBA00004496"/>
    </source>
</evidence>
<accession>W8W0R0</accession>
<sequence>MQQAFQLHLQDQFPQLLKQDVLLAISGGLDSVVLAHLLKSSEISFQMAHVNFHLRGEESDADELFVRNLAQQLSVDLHVQHFKTKKVVEKLGISTQMAARKLRYEWFDQLLKANDLAAVLTAHHLDDQLETFLINLNRGTGLAGLTGIPEQSPGLLRPLLKFSRNDILEFAQQNQITWREDSSNQRNDYQRNKLRNQALPVLHDALPQLRGHFSQTLNYLQDIDLILKDAVARFRESVTTISTTGIDLHLDEVRKYPNFKAYLFYLLEEYGFNQTDEVVALMGAETGKYLSNATFILLKDRDLLRLEKITEPLTKKWYLLPETTSIDLQNSSLTLETIRMDDPVGFIKTQSAKNVLWLDKERLHYPLTLRAWHKGDRLEPFGMKGSQLVSDILTNKKLSRTEKKRVLMLCTPQDVLWVVGVRSSRHATVSDKTNEILKITWKK</sequence>
<dbReference type="InterPro" id="IPR014729">
    <property type="entry name" value="Rossmann-like_a/b/a_fold"/>
</dbReference>
<protein>
    <recommendedName>
        <fullName evidence="8">tRNA(Ile)-lysidine synthase</fullName>
        <ecNumber evidence="8">6.3.4.19</ecNumber>
    </recommendedName>
    <alternativeName>
        <fullName evidence="8">tRNA(Ile)-2-lysyl-cytidine synthase</fullName>
    </alternativeName>
    <alternativeName>
        <fullName evidence="8">tRNA(Ile)-lysidine synthetase</fullName>
    </alternativeName>
</protein>
<evidence type="ECO:0000256" key="4">
    <source>
        <dbReference type="ARBA" id="ARBA00022694"/>
    </source>
</evidence>
<dbReference type="HAMAP" id="MF_01161">
    <property type="entry name" value="tRNA_Ile_lys_synt"/>
    <property type="match status" value="1"/>
</dbReference>
<reference evidence="10 11" key="1">
    <citation type="journal article" date="2014" name="Proc. Natl. Acad. Sci. U.S.A.">
        <title>Functional characterization of flavobacteria rhodopsins reveals a unique class of light-driven chloride pump in bacteria.</title>
        <authorList>
            <person name="Yoshizawa S."/>
            <person name="Kumagai Y."/>
            <person name="Kim H."/>
            <person name="Ogura Y."/>
            <person name="Hayashi T."/>
            <person name="Iwasaki W."/>
            <person name="DeLong E.F."/>
            <person name="Kogure K."/>
        </authorList>
    </citation>
    <scope>NUCLEOTIDE SEQUENCE [LARGE SCALE GENOMIC DNA]</scope>
    <source>
        <strain evidence="10 11">S1-08</strain>
    </source>
</reference>
<dbReference type="GO" id="GO:0005524">
    <property type="term" value="F:ATP binding"/>
    <property type="evidence" value="ECO:0007669"/>
    <property type="project" value="UniProtKB-UniRule"/>
</dbReference>
<dbReference type="STRING" id="1454201.NMS_2752"/>
<dbReference type="InterPro" id="IPR012094">
    <property type="entry name" value="tRNA_Ile_lys_synt"/>
</dbReference>
<dbReference type="EMBL" id="AP014548">
    <property type="protein sequence ID" value="BAO56761.1"/>
    <property type="molecule type" value="Genomic_DNA"/>
</dbReference>
<dbReference type="Pfam" id="PF01171">
    <property type="entry name" value="ATP_bind_3"/>
    <property type="match status" value="1"/>
</dbReference>
<dbReference type="GO" id="GO:0006400">
    <property type="term" value="P:tRNA modification"/>
    <property type="evidence" value="ECO:0007669"/>
    <property type="project" value="UniProtKB-UniRule"/>
</dbReference>
<dbReference type="PANTHER" id="PTHR43033:SF1">
    <property type="entry name" value="TRNA(ILE)-LYSIDINE SYNTHASE-RELATED"/>
    <property type="match status" value="1"/>
</dbReference>
<dbReference type="KEGG" id="nmf:NMS_2752"/>
<evidence type="ECO:0000256" key="8">
    <source>
        <dbReference type="HAMAP-Rule" id="MF_01161"/>
    </source>
</evidence>
<feature type="domain" description="Lysidine-tRNA(Ile) synthetase C-terminal" evidence="9">
    <location>
        <begin position="367"/>
        <end position="439"/>
    </location>
</feature>
<keyword evidence="5 8" id="KW-0547">Nucleotide-binding</keyword>
<evidence type="ECO:0000313" key="11">
    <source>
        <dbReference type="Proteomes" id="UP000031760"/>
    </source>
</evidence>
<dbReference type="GO" id="GO:0005737">
    <property type="term" value="C:cytoplasm"/>
    <property type="evidence" value="ECO:0007669"/>
    <property type="project" value="UniProtKB-SubCell"/>
</dbReference>